<dbReference type="GO" id="GO:0016998">
    <property type="term" value="P:cell wall macromolecule catabolic process"/>
    <property type="evidence" value="ECO:0007669"/>
    <property type="project" value="InterPro"/>
</dbReference>
<comment type="catalytic activity">
    <reaction evidence="4">
        <text>Hydrolysis of (1-&gt;4)-beta-linkages between N-acetylmuramic acid and N-acetyl-D-glucosamine residues in a peptidoglycan and between N-acetyl-D-glucosamine residues in chitodextrins.</text>
        <dbReference type="EC" id="3.2.1.17"/>
    </reaction>
</comment>
<dbReference type="GO" id="GO:0016052">
    <property type="term" value="P:carbohydrate catabolic process"/>
    <property type="evidence" value="ECO:0007669"/>
    <property type="project" value="TreeGrafter"/>
</dbReference>
<keyword evidence="3 4" id="KW-0326">Glycosidase</keyword>
<dbReference type="SMART" id="SM00641">
    <property type="entry name" value="Glyco_25"/>
    <property type="match status" value="2"/>
</dbReference>
<dbReference type="CDD" id="cd06415">
    <property type="entry name" value="GH25_Cpl1-like"/>
    <property type="match status" value="1"/>
</dbReference>
<accession>E4SKF9</accession>
<dbReference type="InterPro" id="IPR008270">
    <property type="entry name" value="Glyco_hydro_25_AS"/>
</dbReference>
<evidence type="ECO:0000256" key="4">
    <source>
        <dbReference type="RuleBase" id="RU361176"/>
    </source>
</evidence>
<evidence type="ECO:0000313" key="5">
    <source>
        <dbReference type="EMBL" id="ADQ59432.1"/>
    </source>
</evidence>
<sequence>MATREYLVDVAIYQGKSVARFANAGAKGVIVKGTEGAWYRNPIAVDQVKSAHHNHLYVHMYHFANFSNSVTRAKQEAKSALAEAKHLNISKKRYICLDWEASSNNSVINGWSSNTRAIMAFMSVIKEAGYKCLLYSGASLMRNNIQTSKVIEKFGDCLWVASYATSGRIDKPNFNYFPSMNGVALWQFTDNWHGLNVDGNISLIDLHAEKKTQHQVVKPKPAEKSAAKIPKKVFVPVINNNPKYMVRLLDSAGHYQALYIPTNSSWKVWEAKTIKNMKCYRIGTDKQWVPDKFCKV</sequence>
<dbReference type="Gene3D" id="3.20.20.80">
    <property type="entry name" value="Glycosidases"/>
    <property type="match status" value="1"/>
</dbReference>
<reference evidence="5 6" key="1">
    <citation type="journal article" date="2011" name="J. Bacteriol.">
        <title>Genome sequence of Lactobacillus amylovorus GRL1112.</title>
        <authorList>
            <person name="Kant R."/>
            <person name="Paulin L."/>
            <person name="Alatalo E."/>
            <person name="de Vos W.M."/>
            <person name="Palva A."/>
        </authorList>
    </citation>
    <scope>NUCLEOTIDE SEQUENCE [LARGE SCALE GENOMIC DNA]</scope>
    <source>
        <strain evidence="5 6">GRL 1112</strain>
    </source>
</reference>
<comment type="similarity">
    <text evidence="1 4">Belongs to the glycosyl hydrolase 25 family.</text>
</comment>
<dbReference type="RefSeq" id="WP_013438215.1">
    <property type="nucleotide sequence ID" value="NC_014724.1"/>
</dbReference>
<dbReference type="PANTHER" id="PTHR34135">
    <property type="entry name" value="LYSOZYME"/>
    <property type="match status" value="1"/>
</dbReference>
<dbReference type="InterPro" id="IPR002053">
    <property type="entry name" value="Glyco_hydro_25"/>
</dbReference>
<evidence type="ECO:0000256" key="2">
    <source>
        <dbReference type="ARBA" id="ARBA00022801"/>
    </source>
</evidence>
<dbReference type="PROSITE" id="PS51904">
    <property type="entry name" value="GLYCOSYL_HYDROL_F25_2"/>
    <property type="match status" value="1"/>
</dbReference>
<organism evidence="5 6">
    <name type="scientific">Lactobacillus amylovorus (strain GRL 1112)</name>
    <dbReference type="NCBI Taxonomy" id="695560"/>
    <lineage>
        <taxon>Bacteria</taxon>
        <taxon>Bacillati</taxon>
        <taxon>Bacillota</taxon>
        <taxon>Bacilli</taxon>
        <taxon>Lactobacillales</taxon>
        <taxon>Lactobacillaceae</taxon>
        <taxon>Lactobacillus</taxon>
    </lineage>
</organism>
<dbReference type="EC" id="3.2.1.17" evidence="4"/>
<dbReference type="InterPro" id="IPR018077">
    <property type="entry name" value="Glyco_hydro_fam25_subgr"/>
</dbReference>
<evidence type="ECO:0000256" key="1">
    <source>
        <dbReference type="ARBA" id="ARBA00010646"/>
    </source>
</evidence>
<dbReference type="KEGG" id="lam:LA2_07565"/>
<gene>
    <name evidence="5" type="ordered locus">LA2_07565</name>
</gene>
<dbReference type="AlphaFoldDB" id="E4SKF9"/>
<evidence type="ECO:0000313" key="6">
    <source>
        <dbReference type="Proteomes" id="UP000007033"/>
    </source>
</evidence>
<proteinExistence type="inferred from homology"/>
<dbReference type="GO" id="GO:0003796">
    <property type="term" value="F:lysozyme activity"/>
    <property type="evidence" value="ECO:0007669"/>
    <property type="project" value="UniProtKB-EC"/>
</dbReference>
<dbReference type="Pfam" id="PF01183">
    <property type="entry name" value="Glyco_hydro_25"/>
    <property type="match status" value="1"/>
</dbReference>
<dbReference type="PANTHER" id="PTHR34135:SF2">
    <property type="entry name" value="LYSOZYME"/>
    <property type="match status" value="1"/>
</dbReference>
<dbReference type="HOGENOM" id="CLU_032892_0_0_9"/>
<dbReference type="CAZy" id="GH25">
    <property type="family name" value="Glycoside Hydrolase Family 25"/>
</dbReference>
<dbReference type="Proteomes" id="UP000007033">
    <property type="component" value="Chromosome"/>
</dbReference>
<dbReference type="GO" id="GO:0009253">
    <property type="term" value="P:peptidoglycan catabolic process"/>
    <property type="evidence" value="ECO:0007669"/>
    <property type="project" value="InterPro"/>
</dbReference>
<dbReference type="EMBL" id="CP002338">
    <property type="protein sequence ID" value="ADQ59432.1"/>
    <property type="molecule type" value="Genomic_DNA"/>
</dbReference>
<protein>
    <recommendedName>
        <fullName evidence="4">Lysozyme</fullName>
        <ecNumber evidence="4">3.2.1.17</ecNumber>
    </recommendedName>
</protein>
<dbReference type="InterPro" id="IPR017853">
    <property type="entry name" value="GH"/>
</dbReference>
<dbReference type="SUPFAM" id="SSF51445">
    <property type="entry name" value="(Trans)glycosidases"/>
    <property type="match status" value="1"/>
</dbReference>
<name>E4SKF9_LACAR</name>
<dbReference type="PROSITE" id="PS00953">
    <property type="entry name" value="GLYCOSYL_HYDROL_F25_1"/>
    <property type="match status" value="1"/>
</dbReference>
<dbReference type="PATRIC" id="fig|695560.3.peg.1492"/>
<keyword evidence="2 4" id="KW-0378">Hydrolase</keyword>
<evidence type="ECO:0000256" key="3">
    <source>
        <dbReference type="ARBA" id="ARBA00023295"/>
    </source>
</evidence>